<dbReference type="InterPro" id="IPR004291">
    <property type="entry name" value="Transposase_IS66_central"/>
</dbReference>
<dbReference type="EMBL" id="JNHM01000075">
    <property type="protein sequence ID" value="KDS49637.1"/>
    <property type="molecule type" value="Genomic_DNA"/>
</dbReference>
<sequence>KEIFAYLDDGELPIDNNLAERTIRKLTTQRNNSLHYGSDAGAEMAATYHSVIGTVKLHGSSIWNFIGTFFKNIFNGCRDYVNMVPDKITLAASQC</sequence>
<comment type="caution">
    <text evidence="2">The sequence shown here is derived from an EMBL/GenBank/DDBJ whole genome shotgun (WGS) entry which is preliminary data.</text>
</comment>
<feature type="domain" description="Transposase IS66 central" evidence="1">
    <location>
        <begin position="2"/>
        <end position="43"/>
    </location>
</feature>
<dbReference type="InterPro" id="IPR052344">
    <property type="entry name" value="Transposase-related"/>
</dbReference>
<organism evidence="2 3">
    <name type="scientific">Phocaeicola vulgatus str. 3975 RP4</name>
    <dbReference type="NCBI Taxonomy" id="1339352"/>
    <lineage>
        <taxon>Bacteria</taxon>
        <taxon>Pseudomonadati</taxon>
        <taxon>Bacteroidota</taxon>
        <taxon>Bacteroidia</taxon>
        <taxon>Bacteroidales</taxon>
        <taxon>Bacteroidaceae</taxon>
        <taxon>Phocaeicola</taxon>
    </lineage>
</organism>
<name>A0A069SAM6_PHOVU</name>
<evidence type="ECO:0000313" key="2">
    <source>
        <dbReference type="EMBL" id="KDS49637.1"/>
    </source>
</evidence>
<dbReference type="Proteomes" id="UP000027661">
    <property type="component" value="Unassembled WGS sequence"/>
</dbReference>
<evidence type="ECO:0000259" key="1">
    <source>
        <dbReference type="Pfam" id="PF03050"/>
    </source>
</evidence>
<feature type="non-terminal residue" evidence="2">
    <location>
        <position position="1"/>
    </location>
</feature>
<dbReference type="PATRIC" id="fig|1339352.3.peg.3034"/>
<proteinExistence type="predicted"/>
<gene>
    <name evidence="2" type="ORF">M099_3189</name>
</gene>
<dbReference type="AlphaFoldDB" id="A0A069SAM6"/>
<dbReference type="Pfam" id="PF03050">
    <property type="entry name" value="DDE_Tnp_IS66"/>
    <property type="match status" value="1"/>
</dbReference>
<dbReference type="RefSeq" id="WP_032953182.1">
    <property type="nucleotide sequence ID" value="NZ_JNHM01000075.1"/>
</dbReference>
<dbReference type="PANTHER" id="PTHR33678">
    <property type="entry name" value="BLL1576 PROTEIN"/>
    <property type="match status" value="1"/>
</dbReference>
<protein>
    <submittedName>
        <fullName evidence="2">Transposase IS66 family protein</fullName>
    </submittedName>
</protein>
<evidence type="ECO:0000313" key="3">
    <source>
        <dbReference type="Proteomes" id="UP000027661"/>
    </source>
</evidence>
<reference evidence="2 3" key="1">
    <citation type="submission" date="2014-04" db="EMBL/GenBank/DDBJ databases">
        <authorList>
            <person name="Sears C."/>
            <person name="Carroll K."/>
            <person name="Sack B.R."/>
            <person name="Qadri F."/>
            <person name="Myers L.L."/>
            <person name="Chung G.-T."/>
            <person name="Escheverria P."/>
            <person name="Fraser C.M."/>
            <person name="Sadzewicz L."/>
            <person name="Shefchek K.A."/>
            <person name="Tallon L."/>
            <person name="Das S.P."/>
            <person name="Daugherty S."/>
            <person name="Mongodin E.F."/>
        </authorList>
    </citation>
    <scope>NUCLEOTIDE SEQUENCE [LARGE SCALE GENOMIC DNA]</scope>
    <source>
        <strain evidence="2 3">3975 RP4</strain>
    </source>
</reference>
<accession>A0A069SAM6</accession>